<gene>
    <name evidence="2" type="ORF">Q9R02_07385</name>
</gene>
<dbReference type="InterPro" id="IPR036390">
    <property type="entry name" value="WH_DNA-bd_sf"/>
</dbReference>
<feature type="domain" description="HTH marR-type" evidence="1">
    <location>
        <begin position="1"/>
        <end position="139"/>
    </location>
</feature>
<evidence type="ECO:0000313" key="2">
    <source>
        <dbReference type="EMBL" id="MDP5226968.1"/>
    </source>
</evidence>
<dbReference type="EMBL" id="JAVALS010000003">
    <property type="protein sequence ID" value="MDP5226968.1"/>
    <property type="molecule type" value="Genomic_DNA"/>
</dbReference>
<dbReference type="Proteomes" id="UP001232725">
    <property type="component" value="Unassembled WGS sequence"/>
</dbReference>
<evidence type="ECO:0000259" key="1">
    <source>
        <dbReference type="PROSITE" id="PS50995"/>
    </source>
</evidence>
<comment type="caution">
    <text evidence="2">The sequence shown here is derived from an EMBL/GenBank/DDBJ whole genome shotgun (WGS) entry which is preliminary data.</text>
</comment>
<name>A0ABT9IMZ4_9MICC</name>
<accession>A0ABT9IMZ4</accession>
<dbReference type="PROSITE" id="PS50995">
    <property type="entry name" value="HTH_MARR_2"/>
    <property type="match status" value="1"/>
</dbReference>
<dbReference type="PRINTS" id="PR00598">
    <property type="entry name" value="HTHMARR"/>
</dbReference>
<proteinExistence type="predicted"/>
<dbReference type="InterPro" id="IPR000835">
    <property type="entry name" value="HTH_MarR-typ"/>
</dbReference>
<sequence length="157" mass="17147">MDTTPELLELAAELRVAVMRTSRILRSEASSDAVTPGQNTVLAILNKNGPQTMGQLAEAEHVQAPSMTRTVNALAEKGLVRRDTRPEDARKVLISITPDGAEVLAESRRLRAAWLAERIDGLGETERQTLRDAARLLVDMTRTAPGGSKPRRRTPTV</sequence>
<dbReference type="Pfam" id="PF01047">
    <property type="entry name" value="MarR"/>
    <property type="match status" value="1"/>
</dbReference>
<dbReference type="Gene3D" id="1.10.10.10">
    <property type="entry name" value="Winged helix-like DNA-binding domain superfamily/Winged helix DNA-binding domain"/>
    <property type="match status" value="1"/>
</dbReference>
<evidence type="ECO:0000313" key="3">
    <source>
        <dbReference type="Proteomes" id="UP001232725"/>
    </source>
</evidence>
<dbReference type="RefSeq" id="WP_305996011.1">
    <property type="nucleotide sequence ID" value="NZ_JAVALS010000003.1"/>
</dbReference>
<keyword evidence="3" id="KW-1185">Reference proteome</keyword>
<dbReference type="InterPro" id="IPR036388">
    <property type="entry name" value="WH-like_DNA-bd_sf"/>
</dbReference>
<organism evidence="2 3">
    <name type="scientific">Arthrobacter horti</name>
    <dbReference type="NCBI Taxonomy" id="3068273"/>
    <lineage>
        <taxon>Bacteria</taxon>
        <taxon>Bacillati</taxon>
        <taxon>Actinomycetota</taxon>
        <taxon>Actinomycetes</taxon>
        <taxon>Micrococcales</taxon>
        <taxon>Micrococcaceae</taxon>
        <taxon>Arthrobacter</taxon>
    </lineage>
</organism>
<protein>
    <submittedName>
        <fullName evidence="2">MarR family transcriptional regulator</fullName>
    </submittedName>
</protein>
<dbReference type="SMART" id="SM00347">
    <property type="entry name" value="HTH_MARR"/>
    <property type="match status" value="1"/>
</dbReference>
<dbReference type="SUPFAM" id="SSF46785">
    <property type="entry name" value="Winged helix' DNA-binding domain"/>
    <property type="match status" value="1"/>
</dbReference>
<reference evidence="2 3" key="1">
    <citation type="submission" date="2023-08" db="EMBL/GenBank/DDBJ databases">
        <title>Arthrobacter horti sp. nov., isolated from forest soil.</title>
        <authorList>
            <person name="Park M."/>
        </authorList>
    </citation>
    <scope>NUCLEOTIDE SEQUENCE [LARGE SCALE GENOMIC DNA]</scope>
    <source>
        <strain evidence="2 3">YJM1</strain>
    </source>
</reference>
<dbReference type="PANTHER" id="PTHR39515:SF2">
    <property type="entry name" value="HTH-TYPE TRANSCRIPTIONAL REGULATOR RV0880"/>
    <property type="match status" value="1"/>
</dbReference>
<dbReference type="PANTHER" id="PTHR39515">
    <property type="entry name" value="CONSERVED PROTEIN"/>
    <property type="match status" value="1"/>
</dbReference>
<dbReference type="InterPro" id="IPR052526">
    <property type="entry name" value="HTH-type_Bedaq_tolerance"/>
</dbReference>